<evidence type="ECO:0000313" key="9">
    <source>
        <dbReference type="Proteomes" id="UP000585474"/>
    </source>
</evidence>
<keyword evidence="2 5" id="KW-0812">Transmembrane</keyword>
<dbReference type="Gene3D" id="2.60.40.1820">
    <property type="match status" value="1"/>
</dbReference>
<reference evidence="8 9" key="1">
    <citation type="submission" date="2019-07" db="EMBL/GenBank/DDBJ databases">
        <title>De Novo Assembly of kiwifruit Actinidia rufa.</title>
        <authorList>
            <person name="Sugita-Konishi S."/>
            <person name="Sato K."/>
            <person name="Mori E."/>
            <person name="Abe Y."/>
            <person name="Kisaki G."/>
            <person name="Hamano K."/>
            <person name="Suezawa K."/>
            <person name="Otani M."/>
            <person name="Fukuda T."/>
            <person name="Manabe T."/>
            <person name="Gomi K."/>
            <person name="Tabuchi M."/>
            <person name="Akimitsu K."/>
            <person name="Kataoka I."/>
        </authorList>
    </citation>
    <scope>NUCLEOTIDE SEQUENCE [LARGE SCALE GENOMIC DNA]</scope>
    <source>
        <strain evidence="9">cv. Fuchu</strain>
        <strain evidence="8">Fuchu</strain>
    </source>
</reference>
<organism evidence="8 9">
    <name type="scientific">Actinidia rufa</name>
    <dbReference type="NCBI Taxonomy" id="165716"/>
    <lineage>
        <taxon>Eukaryota</taxon>
        <taxon>Viridiplantae</taxon>
        <taxon>Streptophyta</taxon>
        <taxon>Embryophyta</taxon>
        <taxon>Tracheophyta</taxon>
        <taxon>Spermatophyta</taxon>
        <taxon>Magnoliopsida</taxon>
        <taxon>eudicotyledons</taxon>
        <taxon>Gunneridae</taxon>
        <taxon>Pentapetalae</taxon>
        <taxon>asterids</taxon>
        <taxon>Ericales</taxon>
        <taxon>Actinidiaceae</taxon>
        <taxon>Actinidia</taxon>
    </lineage>
</organism>
<evidence type="ECO:0000313" key="7">
    <source>
        <dbReference type="EMBL" id="GFZ06669.1"/>
    </source>
</evidence>
<dbReference type="PANTHER" id="PTHR31234">
    <property type="entry name" value="LATE EMBRYOGENESIS ABUNDANT (LEA) HYDROXYPROLINE-RICH GLYCOPROTEIN FAMILY"/>
    <property type="match status" value="1"/>
</dbReference>
<gene>
    <name evidence="7" type="ORF">Acr_18g0008390</name>
    <name evidence="8" type="ORF">Acr_18g0010680</name>
</gene>
<feature type="transmembrane region" description="Helical" evidence="5">
    <location>
        <begin position="84"/>
        <end position="110"/>
    </location>
</feature>
<evidence type="ECO:0000256" key="5">
    <source>
        <dbReference type="SAM" id="Phobius"/>
    </source>
</evidence>
<protein>
    <submittedName>
        <fullName evidence="8">Late embryogenesis abundant (LEA) hydroxyproline-rich glycoprotein family</fullName>
    </submittedName>
</protein>
<evidence type="ECO:0000256" key="1">
    <source>
        <dbReference type="ARBA" id="ARBA00004167"/>
    </source>
</evidence>
<dbReference type="OrthoDB" id="764273at2759"/>
<dbReference type="InterPro" id="IPR044839">
    <property type="entry name" value="NDR1-like"/>
</dbReference>
<sequence length="264" mass="28865">MSTVNGQSCANAVGTSIYPQPNTEISPPPVMYVQRNSPHPQSPDMSEKELQVKPLAPVAHRISIDQADRALSLELRRRHRRKSYVKCCGCAAALVLILAVVVLILIFTVFHVKGPVLRMNSVNIDGLDLSNLNSGRNLTVTADVSVKNPNVASFKFTDATTTTIYYGVVAVGEGRTPAGVARARRTLRLNMTIDVMLGKLLGVPRFTSDLSLGLLNMSSYTSVRGRVKIMKLIKKHVTVRMNCTMTVNTTSNAIQNQKCRSTVQ</sequence>
<keyword evidence="3 5" id="KW-1133">Transmembrane helix</keyword>
<keyword evidence="4 5" id="KW-0472">Membrane</keyword>
<dbReference type="EMBL" id="BJWL01000018">
    <property type="protein sequence ID" value="GFZ06669.1"/>
    <property type="molecule type" value="Genomic_DNA"/>
</dbReference>
<name>A0A7J0G868_9ERIC</name>
<dbReference type="PANTHER" id="PTHR31234:SF65">
    <property type="entry name" value="LATE EMBRYOGENESIS ABUNDANT PROTEIN, LEA_2 SUBGROUP"/>
    <property type="match status" value="1"/>
</dbReference>
<dbReference type="InterPro" id="IPR004864">
    <property type="entry name" value="LEA_2"/>
</dbReference>
<evidence type="ECO:0000313" key="8">
    <source>
        <dbReference type="EMBL" id="GFZ06898.1"/>
    </source>
</evidence>
<keyword evidence="9" id="KW-1185">Reference proteome</keyword>
<evidence type="ECO:0000256" key="2">
    <source>
        <dbReference type="ARBA" id="ARBA00022692"/>
    </source>
</evidence>
<evidence type="ECO:0000259" key="6">
    <source>
        <dbReference type="Pfam" id="PF03168"/>
    </source>
</evidence>
<dbReference type="Proteomes" id="UP000585474">
    <property type="component" value="Unassembled WGS sequence"/>
</dbReference>
<feature type="domain" description="Late embryogenesis abundant protein LEA-2 subgroup" evidence="6">
    <location>
        <begin position="144"/>
        <end position="244"/>
    </location>
</feature>
<dbReference type="GO" id="GO:0016020">
    <property type="term" value="C:membrane"/>
    <property type="evidence" value="ECO:0007669"/>
    <property type="project" value="UniProtKB-SubCell"/>
</dbReference>
<dbReference type="GO" id="GO:0098542">
    <property type="term" value="P:defense response to other organism"/>
    <property type="evidence" value="ECO:0007669"/>
    <property type="project" value="InterPro"/>
</dbReference>
<comment type="subcellular location">
    <subcellularLocation>
        <location evidence="1">Membrane</location>
        <topology evidence="1">Single-pass membrane protein</topology>
    </subcellularLocation>
</comment>
<evidence type="ECO:0000256" key="3">
    <source>
        <dbReference type="ARBA" id="ARBA00022989"/>
    </source>
</evidence>
<comment type="caution">
    <text evidence="8">The sequence shown here is derived from an EMBL/GenBank/DDBJ whole genome shotgun (WGS) entry which is preliminary data.</text>
</comment>
<dbReference type="EMBL" id="BJWL01000018">
    <property type="protein sequence ID" value="GFZ06898.1"/>
    <property type="molecule type" value="Genomic_DNA"/>
</dbReference>
<dbReference type="Pfam" id="PF03168">
    <property type="entry name" value="LEA_2"/>
    <property type="match status" value="1"/>
</dbReference>
<dbReference type="AlphaFoldDB" id="A0A7J0G868"/>
<evidence type="ECO:0000256" key="4">
    <source>
        <dbReference type="ARBA" id="ARBA00023136"/>
    </source>
</evidence>
<accession>A0A7J0G868</accession>
<proteinExistence type="predicted"/>